<keyword evidence="16" id="KW-1185">Reference proteome</keyword>
<dbReference type="FunFam" id="1.10.510.10:FF:000068">
    <property type="entry name" value="STE20/SPS1-related proline-alanine-rich protein kinase"/>
    <property type="match status" value="1"/>
</dbReference>
<dbReference type="InterPro" id="IPR050629">
    <property type="entry name" value="STE20/SPS1-PAK"/>
</dbReference>
<feature type="compositionally biased region" description="Gly residues" evidence="13">
    <location>
        <begin position="526"/>
        <end position="540"/>
    </location>
</feature>
<evidence type="ECO:0000256" key="4">
    <source>
        <dbReference type="ARBA" id="ARBA00022490"/>
    </source>
</evidence>
<sequence length="789" mass="85634">MVVLDSHPVSNGSLLVRRVGDCLLSRSIWKLPTTILPGDTTGFYRRLGSGHHQSSLPARDSCPLTAKGGGRPRGLSLSHTVSDGGLRYQSTAANHKPCDKMTEPTAGASVGWPTSPKDYGLKEVIVPIFKFSRRISGARERKDNIDESIIFLRTGVGATAAVHAAMCIPRSEMCAIKRINLEKWNTSMDELLKEIQAMSSCHHENVVTYFTSFVVNEELWLVLRLMGGGSLLDIIKHRVKSIDCRHGVFDEATIATVLREVLKGLEYFHNNGQIHRDIKAGNVLIGNDGAVQIADFGVSAWLATGGDLSRTKSRHTFVGTPCWMAPEVMEQVTGYDFKADIWSLGITAIELATGTAPYHKYPPMKVLMLTLQNEPPILESGADDKDQYKQYGSSFRKFIAACLQKEPGKRPTATELLKHPFILRKAKDKRYLQQTLLGSAPSLEERVTKVKTEKRFPGASGRLHWKDDNTWEWSSGDEGDGEDGDQLHRHDDGPESHSGEQRSNSASQQQLQAPLGGVNEHEGTNGDCGDGGLSSKGGDGNSKMFPASTTSSSSASSHSSADIPLPQGLGSGNSMPVFVDQLATTEIPAGVDPAVQIPSLVQVKESSPQRNGTQMPTTNVYGEPHGQVPLPMFVPHPHAGVPPYIAPPTPVPIVLNDGLPISLVLRMRILFYRLKFDRNSQGELNDIRFEFQLGKDTAQGIANELVGAGLVDGRDMVAVAANLDKILCEHSAARCGLVQMSPQSPMHPGASLKNTQQPRTLTFALAGLTPNNMVDEKALVGFAQLTITD</sequence>
<comment type="subcellular location">
    <subcellularLocation>
        <location evidence="1">Cytoplasm</location>
    </subcellularLocation>
</comment>
<dbReference type="AlphaFoldDB" id="A0A7R9BTN5"/>
<dbReference type="InterPro" id="IPR024678">
    <property type="entry name" value="Kinase_OSR1/WNK_CCT"/>
</dbReference>
<evidence type="ECO:0000256" key="11">
    <source>
        <dbReference type="ARBA" id="ARBA00047899"/>
    </source>
</evidence>
<evidence type="ECO:0000256" key="13">
    <source>
        <dbReference type="SAM" id="MobiDB-lite"/>
    </source>
</evidence>
<evidence type="ECO:0000256" key="6">
    <source>
        <dbReference type="ARBA" id="ARBA00022553"/>
    </source>
</evidence>
<feature type="compositionally biased region" description="Basic and acidic residues" evidence="13">
    <location>
        <begin position="485"/>
        <end position="500"/>
    </location>
</feature>
<evidence type="ECO:0000256" key="3">
    <source>
        <dbReference type="ARBA" id="ARBA00012513"/>
    </source>
</evidence>
<evidence type="ECO:0000256" key="7">
    <source>
        <dbReference type="ARBA" id="ARBA00022679"/>
    </source>
</evidence>
<dbReference type="EMBL" id="OA884123">
    <property type="protein sequence ID" value="CAD7280329.1"/>
    <property type="molecule type" value="Genomic_DNA"/>
</dbReference>
<feature type="region of interest" description="Disordered" evidence="13">
    <location>
        <begin position="49"/>
        <end position="74"/>
    </location>
</feature>
<dbReference type="InterPro" id="IPR011009">
    <property type="entry name" value="Kinase-like_dom_sf"/>
</dbReference>
<dbReference type="Gene3D" id="3.10.20.90">
    <property type="entry name" value="Phosphatidylinositol 3-kinase Catalytic Subunit, Chain A, domain 1"/>
    <property type="match status" value="1"/>
</dbReference>
<keyword evidence="7" id="KW-0808">Transferase</keyword>
<evidence type="ECO:0000313" key="16">
    <source>
        <dbReference type="Proteomes" id="UP000678499"/>
    </source>
</evidence>
<evidence type="ECO:0000256" key="5">
    <source>
        <dbReference type="ARBA" id="ARBA00022527"/>
    </source>
</evidence>
<dbReference type="PROSITE" id="PS50011">
    <property type="entry name" value="PROTEIN_KINASE_DOM"/>
    <property type="match status" value="1"/>
</dbReference>
<comment type="catalytic activity">
    <reaction evidence="12">
        <text>L-seryl-[protein] + ATP = O-phospho-L-seryl-[protein] + ADP + H(+)</text>
        <dbReference type="Rhea" id="RHEA:17989"/>
        <dbReference type="Rhea" id="RHEA-COMP:9863"/>
        <dbReference type="Rhea" id="RHEA-COMP:11604"/>
        <dbReference type="ChEBI" id="CHEBI:15378"/>
        <dbReference type="ChEBI" id="CHEBI:29999"/>
        <dbReference type="ChEBI" id="CHEBI:30616"/>
        <dbReference type="ChEBI" id="CHEBI:83421"/>
        <dbReference type="ChEBI" id="CHEBI:456216"/>
        <dbReference type="EC" id="2.7.11.1"/>
    </reaction>
</comment>
<dbReference type="EMBL" id="CAJPEX010002086">
    <property type="protein sequence ID" value="CAG0920481.1"/>
    <property type="molecule type" value="Genomic_DNA"/>
</dbReference>
<keyword evidence="6" id="KW-0597">Phosphoprotein</keyword>
<organism evidence="15">
    <name type="scientific">Notodromas monacha</name>
    <dbReference type="NCBI Taxonomy" id="399045"/>
    <lineage>
        <taxon>Eukaryota</taxon>
        <taxon>Metazoa</taxon>
        <taxon>Ecdysozoa</taxon>
        <taxon>Arthropoda</taxon>
        <taxon>Crustacea</taxon>
        <taxon>Oligostraca</taxon>
        <taxon>Ostracoda</taxon>
        <taxon>Podocopa</taxon>
        <taxon>Podocopida</taxon>
        <taxon>Cypridocopina</taxon>
        <taxon>Cypridoidea</taxon>
        <taxon>Cyprididae</taxon>
        <taxon>Notodromas</taxon>
    </lineage>
</organism>
<dbReference type="SUPFAM" id="SSF56112">
    <property type="entry name" value="Protein kinase-like (PK-like)"/>
    <property type="match status" value="1"/>
</dbReference>
<keyword evidence="5" id="KW-0723">Serine/threonine-protein kinase</keyword>
<dbReference type="Gene3D" id="3.30.200.20">
    <property type="entry name" value="Phosphorylase Kinase, domain 1"/>
    <property type="match status" value="1"/>
</dbReference>
<dbReference type="EC" id="2.7.11.1" evidence="3"/>
<keyword evidence="10" id="KW-0067">ATP-binding</keyword>
<dbReference type="Pfam" id="PF00069">
    <property type="entry name" value="Pkinase"/>
    <property type="match status" value="1"/>
</dbReference>
<dbReference type="GO" id="GO:0004674">
    <property type="term" value="F:protein serine/threonine kinase activity"/>
    <property type="evidence" value="ECO:0007669"/>
    <property type="project" value="UniProtKB-KW"/>
</dbReference>
<dbReference type="OrthoDB" id="8693905at2759"/>
<evidence type="ECO:0000256" key="12">
    <source>
        <dbReference type="ARBA" id="ARBA00048679"/>
    </source>
</evidence>
<proteinExistence type="inferred from homology"/>
<dbReference type="SMART" id="SM00220">
    <property type="entry name" value="S_TKc"/>
    <property type="match status" value="1"/>
</dbReference>
<comment type="similarity">
    <text evidence="2">Belongs to the protein kinase superfamily. STE Ser/Thr protein kinase family. STE20 subfamily.</text>
</comment>
<comment type="catalytic activity">
    <reaction evidence="11">
        <text>L-threonyl-[protein] + ATP = O-phospho-L-threonyl-[protein] + ADP + H(+)</text>
        <dbReference type="Rhea" id="RHEA:46608"/>
        <dbReference type="Rhea" id="RHEA-COMP:11060"/>
        <dbReference type="Rhea" id="RHEA-COMP:11605"/>
        <dbReference type="ChEBI" id="CHEBI:15378"/>
        <dbReference type="ChEBI" id="CHEBI:30013"/>
        <dbReference type="ChEBI" id="CHEBI:30616"/>
        <dbReference type="ChEBI" id="CHEBI:61977"/>
        <dbReference type="ChEBI" id="CHEBI:456216"/>
        <dbReference type="EC" id="2.7.11.1"/>
    </reaction>
</comment>
<dbReference type="GO" id="GO:0005737">
    <property type="term" value="C:cytoplasm"/>
    <property type="evidence" value="ECO:0007669"/>
    <property type="project" value="UniProtKB-SubCell"/>
</dbReference>
<feature type="compositionally biased region" description="Low complexity" evidence="13">
    <location>
        <begin position="547"/>
        <end position="561"/>
    </location>
</feature>
<evidence type="ECO:0000259" key="14">
    <source>
        <dbReference type="PROSITE" id="PS50011"/>
    </source>
</evidence>
<evidence type="ECO:0000256" key="1">
    <source>
        <dbReference type="ARBA" id="ARBA00004496"/>
    </source>
</evidence>
<keyword evidence="4" id="KW-0963">Cytoplasm</keyword>
<keyword evidence="9" id="KW-0418">Kinase</keyword>
<gene>
    <name evidence="15" type="ORF">NMOB1V02_LOCUS7989</name>
</gene>
<dbReference type="PANTHER" id="PTHR48012">
    <property type="entry name" value="STERILE20-LIKE KINASE, ISOFORM B-RELATED"/>
    <property type="match status" value="1"/>
</dbReference>
<feature type="compositionally biased region" description="Acidic residues" evidence="13">
    <location>
        <begin position="475"/>
        <end position="484"/>
    </location>
</feature>
<evidence type="ECO:0000256" key="2">
    <source>
        <dbReference type="ARBA" id="ARBA00008874"/>
    </source>
</evidence>
<evidence type="ECO:0000256" key="8">
    <source>
        <dbReference type="ARBA" id="ARBA00022741"/>
    </source>
</evidence>
<evidence type="ECO:0000256" key="10">
    <source>
        <dbReference type="ARBA" id="ARBA00022840"/>
    </source>
</evidence>
<dbReference type="PANTHER" id="PTHR48012:SF16">
    <property type="entry name" value="NON-SPECIFIC SERINE_THREONINE PROTEIN KINASE"/>
    <property type="match status" value="1"/>
</dbReference>
<keyword evidence="8" id="KW-0547">Nucleotide-binding</keyword>
<evidence type="ECO:0000313" key="15">
    <source>
        <dbReference type="EMBL" id="CAD7280329.1"/>
    </source>
</evidence>
<protein>
    <recommendedName>
        <fullName evidence="3">non-specific serine/threonine protein kinase</fullName>
        <ecNumber evidence="3">2.7.11.1</ecNumber>
    </recommendedName>
</protein>
<name>A0A7R9BTN5_9CRUS</name>
<accession>A0A7R9BTN5</accession>
<evidence type="ECO:0000256" key="9">
    <source>
        <dbReference type="ARBA" id="ARBA00022777"/>
    </source>
</evidence>
<dbReference type="Gene3D" id="1.10.510.10">
    <property type="entry name" value="Transferase(Phosphotransferase) domain 1"/>
    <property type="match status" value="1"/>
</dbReference>
<dbReference type="CDD" id="cd06610">
    <property type="entry name" value="STKc_OSR1_SPAK"/>
    <property type="match status" value="1"/>
</dbReference>
<dbReference type="FunFam" id="3.30.200.20:FF:000114">
    <property type="entry name" value="serine/threonine-protein kinase OSR1 isoform X1"/>
    <property type="match status" value="1"/>
</dbReference>
<dbReference type="GO" id="GO:0005524">
    <property type="term" value="F:ATP binding"/>
    <property type="evidence" value="ECO:0007669"/>
    <property type="project" value="UniProtKB-KW"/>
</dbReference>
<reference evidence="15" key="1">
    <citation type="submission" date="2020-11" db="EMBL/GenBank/DDBJ databases">
        <authorList>
            <person name="Tran Van P."/>
        </authorList>
    </citation>
    <scope>NUCLEOTIDE SEQUENCE</scope>
</reference>
<dbReference type="Proteomes" id="UP000678499">
    <property type="component" value="Unassembled WGS sequence"/>
</dbReference>
<feature type="region of interest" description="Disordered" evidence="13">
    <location>
        <begin position="448"/>
        <end position="568"/>
    </location>
</feature>
<dbReference type="Pfam" id="PF12202">
    <property type="entry name" value="OSR1_C"/>
    <property type="match status" value="1"/>
</dbReference>
<dbReference type="InterPro" id="IPR000719">
    <property type="entry name" value="Prot_kinase_dom"/>
</dbReference>
<feature type="compositionally biased region" description="Polar residues" evidence="13">
    <location>
        <begin position="501"/>
        <end position="512"/>
    </location>
</feature>
<feature type="domain" description="Protein kinase" evidence="14">
    <location>
        <begin position="148"/>
        <end position="422"/>
    </location>
</feature>